<feature type="signal peptide" evidence="10">
    <location>
        <begin position="1"/>
        <end position="22"/>
    </location>
</feature>
<dbReference type="AlphaFoldDB" id="A0A9W2YLU6"/>
<dbReference type="InterPro" id="IPR016186">
    <property type="entry name" value="C-type_lectin-like/link_sf"/>
</dbReference>
<dbReference type="InterPro" id="IPR001304">
    <property type="entry name" value="C-type_lectin-like"/>
</dbReference>
<dbReference type="FunFam" id="2.10.25.10:FF:000240">
    <property type="entry name" value="Vitamin K-dependent protein S"/>
    <property type="match status" value="2"/>
</dbReference>
<dbReference type="SMART" id="SM00179">
    <property type="entry name" value="EGF_CA"/>
    <property type="match status" value="5"/>
</dbReference>
<name>A0A9W2YLU6_BIOGL</name>
<protein>
    <submittedName>
        <fullName evidence="14">Matrilin-2-like</fullName>
    </submittedName>
</protein>
<dbReference type="InterPro" id="IPR009030">
    <property type="entry name" value="Growth_fac_rcpt_cys_sf"/>
</dbReference>
<dbReference type="InterPro" id="IPR000152">
    <property type="entry name" value="EGF-type_Asp/Asn_hydroxyl_site"/>
</dbReference>
<reference evidence="14" key="1">
    <citation type="submission" date="2025-08" db="UniProtKB">
        <authorList>
            <consortium name="RefSeq"/>
        </authorList>
    </citation>
    <scope>IDENTIFICATION</scope>
</reference>
<accession>A0A9W2YLU6</accession>
<keyword evidence="9" id="KW-0472">Membrane</keyword>
<feature type="transmembrane region" description="Helical" evidence="9">
    <location>
        <begin position="489"/>
        <end position="517"/>
    </location>
</feature>
<dbReference type="OrthoDB" id="10045365at2759"/>
<keyword evidence="7" id="KW-0325">Glycoprotein</keyword>
<feature type="chain" id="PRO_5040765926" evidence="10">
    <location>
        <begin position="23"/>
        <end position="530"/>
    </location>
</feature>
<dbReference type="GO" id="GO:0005576">
    <property type="term" value="C:extracellular region"/>
    <property type="evidence" value="ECO:0007669"/>
    <property type="project" value="UniProtKB-SubCell"/>
</dbReference>
<keyword evidence="3 8" id="KW-0245">EGF-like domain</keyword>
<dbReference type="PROSITE" id="PS01186">
    <property type="entry name" value="EGF_2"/>
    <property type="match status" value="3"/>
</dbReference>
<dbReference type="SUPFAM" id="SSF57184">
    <property type="entry name" value="Growth factor receptor domain"/>
    <property type="match status" value="1"/>
</dbReference>
<evidence type="ECO:0000256" key="8">
    <source>
        <dbReference type="PROSITE-ProRule" id="PRU00076"/>
    </source>
</evidence>
<evidence type="ECO:0000256" key="7">
    <source>
        <dbReference type="ARBA" id="ARBA00023180"/>
    </source>
</evidence>
<dbReference type="SUPFAM" id="SSF56436">
    <property type="entry name" value="C-type lectin-like"/>
    <property type="match status" value="1"/>
</dbReference>
<dbReference type="PROSITE" id="PS50026">
    <property type="entry name" value="EGF_3"/>
    <property type="match status" value="3"/>
</dbReference>
<dbReference type="PROSITE" id="PS00010">
    <property type="entry name" value="ASX_HYDROXYL"/>
    <property type="match status" value="4"/>
</dbReference>
<comment type="subcellular location">
    <subcellularLocation>
        <location evidence="1">Secreted</location>
    </subcellularLocation>
</comment>
<sequence>MNSIFWITLLLLLCSHNVCVNTASHTFTALNISGNVYCLSEDSNFTYFEARDYCPKIGGEIVFFKTNLEYFNLFKVLDENSNFPKQIWIHFWRYFNYLSNQMVFSWSDELFGIGVWLPDEPSDQCIGFTKQCCARIKLSNTRGLADYECTGKFAALCRSLEQCTFSSTECSLACQEPVQDIKCLSGFILDSSSGSCLDEDECAMNTSRCQQKCVNTQGSYSCDCDRGYTLSTDNVTCRDIDECLLRVPPCQQICRNTNGSFHCECYDGYTFRMNNGTCVDVDECGEGTHQCEQLCNNTVGSYVCDCMEGFLLSSDGHRCTKIDPCLPFQCQQICVGLNQSVNCQEFCKSYPQLCDQDCVSNNDSYLCTCRSGYELDSTDNKTCHDIDECSLNSSLCEVFCINTPGSYFCSCPQGYRLAGNSYSCEKSTLVNYCPCSCLPSSRKSKLSYEQLTVYLQTLSKSLQVARDNLLSHRLQLTSQKDDRPTSNTIGYSGIIMMSFVFGIVILPDLIALTSLVIPKLRTILKIFFSE</sequence>
<dbReference type="Pfam" id="PF12662">
    <property type="entry name" value="cEGF"/>
    <property type="match status" value="1"/>
</dbReference>
<dbReference type="InterPro" id="IPR052080">
    <property type="entry name" value="vWF_C/EGF_Fibrillin"/>
</dbReference>
<evidence type="ECO:0000256" key="5">
    <source>
        <dbReference type="ARBA" id="ARBA00022737"/>
    </source>
</evidence>
<dbReference type="Pfam" id="PF07645">
    <property type="entry name" value="EGF_CA"/>
    <property type="match status" value="3"/>
</dbReference>
<dbReference type="CDD" id="cd00054">
    <property type="entry name" value="EGF_CA"/>
    <property type="match status" value="1"/>
</dbReference>
<feature type="domain" description="EGF-like" evidence="11">
    <location>
        <begin position="239"/>
        <end position="275"/>
    </location>
</feature>
<dbReference type="InterPro" id="IPR000742">
    <property type="entry name" value="EGF"/>
</dbReference>
<evidence type="ECO:0000259" key="12">
    <source>
        <dbReference type="PROSITE" id="PS50041"/>
    </source>
</evidence>
<evidence type="ECO:0000256" key="6">
    <source>
        <dbReference type="ARBA" id="ARBA00023157"/>
    </source>
</evidence>
<dbReference type="GeneID" id="129922291"/>
<feature type="domain" description="EGF-like" evidence="11">
    <location>
        <begin position="198"/>
        <end position="238"/>
    </location>
</feature>
<evidence type="ECO:0000256" key="3">
    <source>
        <dbReference type="ARBA" id="ARBA00022536"/>
    </source>
</evidence>
<comment type="caution">
    <text evidence="8">Lacks conserved residue(s) required for the propagation of feature annotation.</text>
</comment>
<dbReference type="PANTHER" id="PTHR47333">
    <property type="entry name" value="VON WILLEBRAND FACTOR C AND EGF DOMAIN-CONTAINING PROTEIN"/>
    <property type="match status" value="1"/>
</dbReference>
<dbReference type="InterPro" id="IPR001881">
    <property type="entry name" value="EGF-like_Ca-bd_dom"/>
</dbReference>
<dbReference type="InterPro" id="IPR016187">
    <property type="entry name" value="CTDL_fold"/>
</dbReference>
<dbReference type="PROSITE" id="PS01187">
    <property type="entry name" value="EGF_CA"/>
    <property type="match status" value="2"/>
</dbReference>
<organism evidence="13 14">
    <name type="scientific">Biomphalaria glabrata</name>
    <name type="common">Bloodfluke planorb</name>
    <name type="synonym">Freshwater snail</name>
    <dbReference type="NCBI Taxonomy" id="6526"/>
    <lineage>
        <taxon>Eukaryota</taxon>
        <taxon>Metazoa</taxon>
        <taxon>Spiralia</taxon>
        <taxon>Lophotrochozoa</taxon>
        <taxon>Mollusca</taxon>
        <taxon>Gastropoda</taxon>
        <taxon>Heterobranchia</taxon>
        <taxon>Euthyneura</taxon>
        <taxon>Panpulmonata</taxon>
        <taxon>Hygrophila</taxon>
        <taxon>Lymnaeoidea</taxon>
        <taxon>Planorbidae</taxon>
        <taxon>Biomphalaria</taxon>
    </lineage>
</organism>
<dbReference type="PANTHER" id="PTHR47333:SF4">
    <property type="entry name" value="EGF-LIKE DOMAIN-CONTAINING PROTEIN"/>
    <property type="match status" value="1"/>
</dbReference>
<dbReference type="Proteomes" id="UP001165740">
    <property type="component" value="Chromosome 13"/>
</dbReference>
<dbReference type="FunFam" id="2.10.25.10:FF:000010">
    <property type="entry name" value="Pro-epidermal growth factor"/>
    <property type="match status" value="2"/>
</dbReference>
<dbReference type="SUPFAM" id="SSF57196">
    <property type="entry name" value="EGF/Laminin"/>
    <property type="match status" value="3"/>
</dbReference>
<keyword evidence="13" id="KW-1185">Reference proteome</keyword>
<keyword evidence="9" id="KW-1133">Transmembrane helix</keyword>
<feature type="domain" description="C-type lectin" evidence="12">
    <location>
        <begin position="32"/>
        <end position="158"/>
    </location>
</feature>
<evidence type="ECO:0000256" key="4">
    <source>
        <dbReference type="ARBA" id="ARBA00022729"/>
    </source>
</evidence>
<evidence type="ECO:0000313" key="13">
    <source>
        <dbReference type="Proteomes" id="UP001165740"/>
    </source>
</evidence>
<evidence type="ECO:0000313" key="14">
    <source>
        <dbReference type="RefSeq" id="XP_055863672.1"/>
    </source>
</evidence>
<evidence type="ECO:0000256" key="10">
    <source>
        <dbReference type="SAM" id="SignalP"/>
    </source>
</evidence>
<dbReference type="InterPro" id="IPR018097">
    <property type="entry name" value="EGF_Ca-bd_CS"/>
</dbReference>
<dbReference type="RefSeq" id="XP_055863672.1">
    <property type="nucleotide sequence ID" value="XM_056007697.1"/>
</dbReference>
<feature type="domain" description="EGF-like" evidence="11">
    <location>
        <begin position="385"/>
        <end position="425"/>
    </location>
</feature>
<dbReference type="Gene3D" id="2.10.25.10">
    <property type="entry name" value="Laminin"/>
    <property type="match status" value="5"/>
</dbReference>
<dbReference type="PROSITE" id="PS50041">
    <property type="entry name" value="C_TYPE_LECTIN_2"/>
    <property type="match status" value="1"/>
</dbReference>
<dbReference type="Gene3D" id="3.10.100.10">
    <property type="entry name" value="Mannose-Binding Protein A, subunit A"/>
    <property type="match status" value="1"/>
</dbReference>
<evidence type="ECO:0000256" key="1">
    <source>
        <dbReference type="ARBA" id="ARBA00004613"/>
    </source>
</evidence>
<dbReference type="Pfam" id="PF14670">
    <property type="entry name" value="FXa_inhibition"/>
    <property type="match status" value="1"/>
</dbReference>
<evidence type="ECO:0000256" key="9">
    <source>
        <dbReference type="SAM" id="Phobius"/>
    </source>
</evidence>
<dbReference type="SMART" id="SM00181">
    <property type="entry name" value="EGF"/>
    <property type="match status" value="6"/>
</dbReference>
<keyword evidence="2" id="KW-0964">Secreted</keyword>
<dbReference type="InterPro" id="IPR049883">
    <property type="entry name" value="NOTCH1_EGF-like"/>
</dbReference>
<proteinExistence type="predicted"/>
<dbReference type="GO" id="GO:0005509">
    <property type="term" value="F:calcium ion binding"/>
    <property type="evidence" value="ECO:0007669"/>
    <property type="project" value="InterPro"/>
</dbReference>
<keyword evidence="5" id="KW-0677">Repeat</keyword>
<dbReference type="CDD" id="cd00037">
    <property type="entry name" value="CLECT"/>
    <property type="match status" value="1"/>
</dbReference>
<keyword evidence="9" id="KW-0812">Transmembrane</keyword>
<evidence type="ECO:0000256" key="2">
    <source>
        <dbReference type="ARBA" id="ARBA00022525"/>
    </source>
</evidence>
<gene>
    <name evidence="14" type="primary">LOC129922291</name>
</gene>
<evidence type="ECO:0000259" key="11">
    <source>
        <dbReference type="PROSITE" id="PS50026"/>
    </source>
</evidence>
<dbReference type="InterPro" id="IPR026823">
    <property type="entry name" value="cEGF"/>
</dbReference>
<keyword evidence="4 10" id="KW-0732">Signal</keyword>
<keyword evidence="6" id="KW-1015">Disulfide bond</keyword>